<protein>
    <submittedName>
        <fullName evidence="1">Uncharacterized protein</fullName>
    </submittedName>
</protein>
<name>A0A0A8ZW32_ARUDO</name>
<evidence type="ECO:0000313" key="1">
    <source>
        <dbReference type="EMBL" id="JAD39002.1"/>
    </source>
</evidence>
<proteinExistence type="predicted"/>
<sequence length="9" mass="1147">MMFIQCYLV</sequence>
<organism evidence="1">
    <name type="scientific">Arundo donax</name>
    <name type="common">Giant reed</name>
    <name type="synonym">Donax arundinaceus</name>
    <dbReference type="NCBI Taxonomy" id="35708"/>
    <lineage>
        <taxon>Eukaryota</taxon>
        <taxon>Viridiplantae</taxon>
        <taxon>Streptophyta</taxon>
        <taxon>Embryophyta</taxon>
        <taxon>Tracheophyta</taxon>
        <taxon>Spermatophyta</taxon>
        <taxon>Magnoliopsida</taxon>
        <taxon>Liliopsida</taxon>
        <taxon>Poales</taxon>
        <taxon>Poaceae</taxon>
        <taxon>PACMAD clade</taxon>
        <taxon>Arundinoideae</taxon>
        <taxon>Arundineae</taxon>
        <taxon>Arundo</taxon>
    </lineage>
</organism>
<dbReference type="EMBL" id="GBRH01258893">
    <property type="protein sequence ID" value="JAD39002.1"/>
    <property type="molecule type" value="Transcribed_RNA"/>
</dbReference>
<reference evidence="1" key="2">
    <citation type="journal article" date="2015" name="Data Brief">
        <title>Shoot transcriptome of the giant reed, Arundo donax.</title>
        <authorList>
            <person name="Barrero R.A."/>
            <person name="Guerrero F.D."/>
            <person name="Moolhuijzen P."/>
            <person name="Goolsby J.A."/>
            <person name="Tidwell J."/>
            <person name="Bellgard S.E."/>
            <person name="Bellgard M.I."/>
        </authorList>
    </citation>
    <scope>NUCLEOTIDE SEQUENCE</scope>
    <source>
        <tissue evidence="1">Shoot tissue taken approximately 20 cm above the soil surface</tissue>
    </source>
</reference>
<accession>A0A0A8ZW32</accession>
<reference evidence="1" key="1">
    <citation type="submission" date="2014-09" db="EMBL/GenBank/DDBJ databases">
        <authorList>
            <person name="Magalhaes I.L.F."/>
            <person name="Oliveira U."/>
            <person name="Santos F.R."/>
            <person name="Vidigal T.H.D.A."/>
            <person name="Brescovit A.D."/>
            <person name="Santos A.J."/>
        </authorList>
    </citation>
    <scope>NUCLEOTIDE SEQUENCE</scope>
    <source>
        <tissue evidence="1">Shoot tissue taken approximately 20 cm above the soil surface</tissue>
    </source>
</reference>